<accession>M1KEV8</accession>
<dbReference type="Gene3D" id="1.10.530.10">
    <property type="match status" value="1"/>
</dbReference>
<dbReference type="CDD" id="cd16892">
    <property type="entry name" value="LT_VirB1-like"/>
    <property type="match status" value="1"/>
</dbReference>
<dbReference type="AlphaFoldDB" id="M1KEV8"/>
<feature type="domain" description="Transglycosylase SLT" evidence="1">
    <location>
        <begin position="38"/>
        <end position="164"/>
    </location>
</feature>
<dbReference type="Pfam" id="PF01464">
    <property type="entry name" value="SLT"/>
    <property type="match status" value="1"/>
</dbReference>
<name>M1KEV8_9BACT</name>
<evidence type="ECO:0000259" key="1">
    <source>
        <dbReference type="Pfam" id="PF01464"/>
    </source>
</evidence>
<dbReference type="InterPro" id="IPR023346">
    <property type="entry name" value="Lysozyme-like_dom_sf"/>
</dbReference>
<proteinExistence type="predicted"/>
<protein>
    <submittedName>
        <fullName evidence="2">Conjugal transfer-like protein</fullName>
    </submittedName>
</protein>
<dbReference type="InterPro" id="IPR008258">
    <property type="entry name" value="Transglycosylase_SLT_dom_1"/>
</dbReference>
<evidence type="ECO:0000313" key="2">
    <source>
        <dbReference type="EMBL" id="AGF34155.1"/>
    </source>
</evidence>
<sequence>MLSGKQMERLRADRSDSGIGRCPPSIVTEFAMILLSQINAECAPMVAPSTMAAIVRVESGGNPLAMWNNSTQSMVIPGSRAQAIRYLRHAMAAGQRVDVGLAQVDTGNFAAFGLRPRNAFNACANLRAGGEILHMDWQQALSSGYRGQQALYHAFEAYNSGRLRGDAQYANRILGAAGVPTSAGCKLAGYKPAGRKPAGCMPADYGGLRTVSWGNQGNAALPSNPFPQFRWLAKPAQAVTPAPSDDSHSWPVLP</sequence>
<dbReference type="EMBL" id="JX308286">
    <property type="protein sequence ID" value="AGF34155.1"/>
    <property type="molecule type" value="Genomic_DNA"/>
</dbReference>
<organism evidence="2">
    <name type="scientific">uncultured bacterium DX-8J-22</name>
    <dbReference type="NCBI Taxonomy" id="1292055"/>
    <lineage>
        <taxon>Bacteria</taxon>
        <taxon>environmental samples</taxon>
    </lineage>
</organism>
<reference evidence="2" key="1">
    <citation type="journal article" date="2013" name="Appl. Environ. Microbiol.">
        <title>RubisCO Gene Clusters Found in a Metagenome Microarray from Acid Mine Drainage.</title>
        <authorList>
            <person name="Guo X."/>
            <person name="Yin H."/>
            <person name="Cong J."/>
            <person name="Dai Z."/>
            <person name="Liang Y."/>
            <person name="Liu X."/>
        </authorList>
    </citation>
    <scope>NUCLEOTIDE SEQUENCE</scope>
</reference>
<dbReference type="SUPFAM" id="SSF53955">
    <property type="entry name" value="Lysozyme-like"/>
    <property type="match status" value="1"/>
</dbReference>